<protein>
    <submittedName>
        <fullName evidence="2">Uncharacterized protein</fullName>
    </submittedName>
</protein>
<organism evidence="2 3">
    <name type="scientific">Caerostris extrusa</name>
    <name type="common">Bark spider</name>
    <name type="synonym">Caerostris bankana</name>
    <dbReference type="NCBI Taxonomy" id="172846"/>
    <lineage>
        <taxon>Eukaryota</taxon>
        <taxon>Metazoa</taxon>
        <taxon>Ecdysozoa</taxon>
        <taxon>Arthropoda</taxon>
        <taxon>Chelicerata</taxon>
        <taxon>Arachnida</taxon>
        <taxon>Araneae</taxon>
        <taxon>Araneomorphae</taxon>
        <taxon>Entelegynae</taxon>
        <taxon>Araneoidea</taxon>
        <taxon>Araneidae</taxon>
        <taxon>Caerostris</taxon>
    </lineage>
</organism>
<sequence>MHSIIHKKENSKGKKKKKEDRIGKTENPDPETTFPFLFPARALFEVFQFDVGVRVPSQDPRHEVPFLILFIILTGV</sequence>
<dbReference type="Proteomes" id="UP001054945">
    <property type="component" value="Unassembled WGS sequence"/>
</dbReference>
<accession>A0AAV4V9K1</accession>
<feature type="compositionally biased region" description="Basic and acidic residues" evidence="1">
    <location>
        <begin position="1"/>
        <end position="12"/>
    </location>
</feature>
<dbReference type="AlphaFoldDB" id="A0AAV4V9K1"/>
<gene>
    <name evidence="2" type="ORF">CEXT_24671</name>
</gene>
<keyword evidence="3" id="KW-1185">Reference proteome</keyword>
<comment type="caution">
    <text evidence="2">The sequence shown here is derived from an EMBL/GenBank/DDBJ whole genome shotgun (WGS) entry which is preliminary data.</text>
</comment>
<dbReference type="EMBL" id="BPLR01014137">
    <property type="protein sequence ID" value="GIY66635.1"/>
    <property type="molecule type" value="Genomic_DNA"/>
</dbReference>
<reference evidence="2 3" key="1">
    <citation type="submission" date="2021-06" db="EMBL/GenBank/DDBJ databases">
        <title>Caerostris extrusa draft genome.</title>
        <authorList>
            <person name="Kono N."/>
            <person name="Arakawa K."/>
        </authorList>
    </citation>
    <scope>NUCLEOTIDE SEQUENCE [LARGE SCALE GENOMIC DNA]</scope>
</reference>
<proteinExistence type="predicted"/>
<evidence type="ECO:0000256" key="1">
    <source>
        <dbReference type="SAM" id="MobiDB-lite"/>
    </source>
</evidence>
<evidence type="ECO:0000313" key="3">
    <source>
        <dbReference type="Proteomes" id="UP001054945"/>
    </source>
</evidence>
<feature type="region of interest" description="Disordered" evidence="1">
    <location>
        <begin position="1"/>
        <end position="34"/>
    </location>
</feature>
<evidence type="ECO:0000313" key="2">
    <source>
        <dbReference type="EMBL" id="GIY66635.1"/>
    </source>
</evidence>
<name>A0AAV4V9K1_CAEEX</name>